<feature type="non-terminal residue" evidence="2">
    <location>
        <position position="46"/>
    </location>
</feature>
<feature type="signal peptide" evidence="1">
    <location>
        <begin position="1"/>
        <end position="19"/>
    </location>
</feature>
<organism evidence="2 3">
    <name type="scientific">Tetraparma gracilis</name>
    <dbReference type="NCBI Taxonomy" id="2962635"/>
    <lineage>
        <taxon>Eukaryota</taxon>
        <taxon>Sar</taxon>
        <taxon>Stramenopiles</taxon>
        <taxon>Ochrophyta</taxon>
        <taxon>Bolidophyceae</taxon>
        <taxon>Parmales</taxon>
        <taxon>Triparmaceae</taxon>
        <taxon>Tetraparma</taxon>
    </lineage>
</organism>
<sequence>MQLITVFFILTCLPGAAQAIRSLKTGKSKKGPSINGIIADATCSNE</sequence>
<proteinExistence type="predicted"/>
<comment type="caution">
    <text evidence="2">The sequence shown here is derived from an EMBL/GenBank/DDBJ whole genome shotgun (WGS) entry which is preliminary data.</text>
</comment>
<protein>
    <submittedName>
        <fullName evidence="2">Uncharacterized protein</fullName>
    </submittedName>
</protein>
<reference evidence="2 3" key="1">
    <citation type="journal article" date="2023" name="Commun. Biol.">
        <title>Genome analysis of Parmales, the sister group of diatoms, reveals the evolutionary specialization of diatoms from phago-mixotrophs to photoautotrophs.</title>
        <authorList>
            <person name="Ban H."/>
            <person name="Sato S."/>
            <person name="Yoshikawa S."/>
            <person name="Yamada K."/>
            <person name="Nakamura Y."/>
            <person name="Ichinomiya M."/>
            <person name="Sato N."/>
            <person name="Blanc-Mathieu R."/>
            <person name="Endo H."/>
            <person name="Kuwata A."/>
            <person name="Ogata H."/>
        </authorList>
    </citation>
    <scope>NUCLEOTIDE SEQUENCE [LARGE SCALE GENOMIC DNA]</scope>
</reference>
<accession>A0ABQ6MLI4</accession>
<evidence type="ECO:0000256" key="1">
    <source>
        <dbReference type="SAM" id="SignalP"/>
    </source>
</evidence>
<keyword evidence="1" id="KW-0732">Signal</keyword>
<dbReference type="EMBL" id="BRYB01005767">
    <property type="protein sequence ID" value="GMI28711.1"/>
    <property type="molecule type" value="Genomic_DNA"/>
</dbReference>
<keyword evidence="3" id="KW-1185">Reference proteome</keyword>
<gene>
    <name evidence="2" type="ORF">TeGR_g12536</name>
</gene>
<dbReference type="Proteomes" id="UP001165060">
    <property type="component" value="Unassembled WGS sequence"/>
</dbReference>
<evidence type="ECO:0000313" key="3">
    <source>
        <dbReference type="Proteomes" id="UP001165060"/>
    </source>
</evidence>
<name>A0ABQ6MLI4_9STRA</name>
<evidence type="ECO:0000313" key="2">
    <source>
        <dbReference type="EMBL" id="GMI28711.1"/>
    </source>
</evidence>
<feature type="chain" id="PRO_5047087221" evidence="1">
    <location>
        <begin position="20"/>
        <end position="46"/>
    </location>
</feature>